<evidence type="ECO:0000256" key="1">
    <source>
        <dbReference type="SAM" id="Phobius"/>
    </source>
</evidence>
<reference evidence="3" key="2">
    <citation type="journal article" date="2017" name="Plant Physiol. Biochem.">
        <title>Differential oxidative and antioxidative response of duckweed Lemna minor toward plant growth promoting/inhibiting bacteria.</title>
        <authorList>
            <person name="Ishizawa H."/>
            <person name="Kuroda M."/>
            <person name="Morikawa M."/>
            <person name="Ike M."/>
        </authorList>
    </citation>
    <scope>NUCLEOTIDE SEQUENCE [LARGE SCALE GENOMIC DNA]</scope>
    <source>
        <strain evidence="3">M6</strain>
    </source>
</reference>
<dbReference type="Proteomes" id="UP000278756">
    <property type="component" value="Chromosome 2"/>
</dbReference>
<keyword evidence="1" id="KW-0812">Transmembrane</keyword>
<accession>A0A3G9GAX4</accession>
<evidence type="ECO:0000313" key="3">
    <source>
        <dbReference type="Proteomes" id="UP000278756"/>
    </source>
</evidence>
<keyword evidence="1" id="KW-1133">Transmembrane helix</keyword>
<name>A0A3G9GAX4_9CAUL</name>
<dbReference type="InterPro" id="IPR008620">
    <property type="entry name" value="FixH"/>
</dbReference>
<proteinExistence type="predicted"/>
<gene>
    <name evidence="2" type="ORF">EM6_2220</name>
</gene>
<reference evidence="3" key="1">
    <citation type="journal article" date="2017" name="Biotechnol. Biofuels">
        <title>Evaluation of environmental bacterial communities as a factor affecting the growth of duckweed Lemna minor.</title>
        <authorList>
            <person name="Ishizawa H."/>
            <person name="Kuroda M."/>
            <person name="Morikawa M."/>
            <person name="Ike M."/>
        </authorList>
    </citation>
    <scope>NUCLEOTIDE SEQUENCE [LARGE SCALE GENOMIC DNA]</scope>
    <source>
        <strain evidence="3">M6</strain>
    </source>
</reference>
<evidence type="ECO:0000313" key="2">
    <source>
        <dbReference type="EMBL" id="BBF81618.1"/>
    </source>
</evidence>
<feature type="transmembrane region" description="Helical" evidence="1">
    <location>
        <begin position="24"/>
        <end position="48"/>
    </location>
</feature>
<organism evidence="2 3">
    <name type="scientific">Asticcacaulis excentricus</name>
    <dbReference type="NCBI Taxonomy" id="78587"/>
    <lineage>
        <taxon>Bacteria</taxon>
        <taxon>Pseudomonadati</taxon>
        <taxon>Pseudomonadota</taxon>
        <taxon>Alphaproteobacteria</taxon>
        <taxon>Caulobacterales</taxon>
        <taxon>Caulobacteraceae</taxon>
        <taxon>Asticcacaulis</taxon>
    </lineage>
</organism>
<dbReference type="EMBL" id="AP018828">
    <property type="protein sequence ID" value="BBF81618.1"/>
    <property type="molecule type" value="Genomic_DNA"/>
</dbReference>
<protein>
    <submittedName>
        <fullName evidence="2">Type cbb3 cytochrome oxidase biogenesis protein CcoH</fullName>
    </submittedName>
</protein>
<sequence length="168" mass="18481">MTATSFAEAKPLSQAEIDRRRGRFVPWVIAVFFLSFMIPLICFTVIAFRHQPSEVTPQAYEKGLAYNQTLEAAAAQKALGWQVTLSHADGRLTVRARDAKGAPLDSGQVEVWLIHPAQKALDRHLVLTPEGQGVYATAAALPSPSVWTAHITVQVADQQMQTRAFVEN</sequence>
<dbReference type="RefSeq" id="WP_172961244.1">
    <property type="nucleotide sequence ID" value="NZ_AP018828.1"/>
</dbReference>
<keyword evidence="1" id="KW-0472">Membrane</keyword>
<dbReference type="Pfam" id="PF05751">
    <property type="entry name" value="FixH"/>
    <property type="match status" value="1"/>
</dbReference>
<dbReference type="AlphaFoldDB" id="A0A3G9GAX4"/>